<sequence>MEELASISEYPFLFGLTIGLVLAVVFWFRSVIKARVLNAEIRERN</sequence>
<feature type="transmembrane region" description="Helical" evidence="1">
    <location>
        <begin position="12"/>
        <end position="32"/>
    </location>
</feature>
<keyword evidence="1" id="KW-0812">Transmembrane</keyword>
<comment type="caution">
    <text evidence="2">The sequence shown here is derived from an EMBL/GenBank/DDBJ whole genome shotgun (WGS) entry which is preliminary data.</text>
</comment>
<feature type="non-terminal residue" evidence="2">
    <location>
        <position position="45"/>
    </location>
</feature>
<evidence type="ECO:0000256" key="1">
    <source>
        <dbReference type="SAM" id="Phobius"/>
    </source>
</evidence>
<dbReference type="EMBL" id="MTKQ01000401">
    <property type="protein sequence ID" value="RWX43192.1"/>
    <property type="molecule type" value="Genomic_DNA"/>
</dbReference>
<keyword evidence="1" id="KW-0472">Membrane</keyword>
<keyword evidence="1" id="KW-1133">Transmembrane helix</keyword>
<dbReference type="Proteomes" id="UP000286862">
    <property type="component" value="Unassembled WGS sequence"/>
</dbReference>
<proteinExistence type="predicted"/>
<reference evidence="2 3" key="1">
    <citation type="submission" date="2017-01" db="EMBL/GenBank/DDBJ databases">
        <title>The cable genome- insights into the physiology and evolution of filamentous bacteria capable of sulfide oxidation via long distance electron transfer.</title>
        <authorList>
            <person name="Schreiber L."/>
            <person name="Bjerg J.T."/>
            <person name="Boggild A."/>
            <person name="Van De Vossenberg J."/>
            <person name="Meysman F."/>
            <person name="Nielsen L.P."/>
            <person name="Schramm A."/>
            <person name="Kjeldsen K.U."/>
        </authorList>
    </citation>
    <scope>NUCLEOTIDE SEQUENCE [LARGE SCALE GENOMIC DNA]</scope>
    <source>
        <strain evidence="2">A2</strain>
    </source>
</reference>
<organism evidence="2 3">
    <name type="scientific">Candidatus Electrothrix marina</name>
    <dbReference type="NCBI Taxonomy" id="1859130"/>
    <lineage>
        <taxon>Bacteria</taxon>
        <taxon>Pseudomonadati</taxon>
        <taxon>Thermodesulfobacteriota</taxon>
        <taxon>Desulfobulbia</taxon>
        <taxon>Desulfobulbales</taxon>
        <taxon>Desulfobulbaceae</taxon>
        <taxon>Candidatus Electrothrix</taxon>
    </lineage>
</organism>
<evidence type="ECO:0000313" key="3">
    <source>
        <dbReference type="Proteomes" id="UP000286862"/>
    </source>
</evidence>
<evidence type="ECO:0000313" key="2">
    <source>
        <dbReference type="EMBL" id="RWX43192.1"/>
    </source>
</evidence>
<gene>
    <name evidence="2" type="ORF">VT99_14011</name>
</gene>
<protein>
    <submittedName>
        <fullName evidence="2">Uncharacterized protein</fullName>
    </submittedName>
</protein>
<name>A0A444IQX5_9BACT</name>
<dbReference type="AlphaFoldDB" id="A0A444IQX5"/>
<accession>A0A444IQX5</accession>